<accession>A0A841AP06</accession>
<dbReference type="InterPro" id="IPR036866">
    <property type="entry name" value="RibonucZ/Hydroxyglut_hydro"/>
</dbReference>
<dbReference type="Gene3D" id="3.60.15.10">
    <property type="entry name" value="Ribonuclease Z/Hydroxyacylglutathione hydrolase-like"/>
    <property type="match status" value="1"/>
</dbReference>
<keyword evidence="2" id="KW-0378">Hydrolase</keyword>
<dbReference type="Pfam" id="PF00753">
    <property type="entry name" value="Lactamase_B"/>
    <property type="match status" value="1"/>
</dbReference>
<evidence type="ECO:0000259" key="1">
    <source>
        <dbReference type="Pfam" id="PF00753"/>
    </source>
</evidence>
<evidence type="ECO:0000313" key="2">
    <source>
        <dbReference type="EMBL" id="MBB5843426.1"/>
    </source>
</evidence>
<feature type="domain" description="Metallo-beta-lactamase" evidence="1">
    <location>
        <begin position="1"/>
        <end position="69"/>
    </location>
</feature>
<dbReference type="PANTHER" id="PTHR30619:SF1">
    <property type="entry name" value="RECOMBINATION PROTEIN 2"/>
    <property type="match status" value="1"/>
</dbReference>
<dbReference type="Proteomes" id="UP000536685">
    <property type="component" value="Unassembled WGS sequence"/>
</dbReference>
<protein>
    <submittedName>
        <fullName evidence="2">Beta-lactamase superfamily II metal-dependent hydrolase</fullName>
    </submittedName>
</protein>
<proteinExistence type="predicted"/>
<gene>
    <name evidence="2" type="ORF">HD599_001749</name>
</gene>
<dbReference type="PANTHER" id="PTHR30619">
    <property type="entry name" value="DNA INTERNALIZATION/COMPETENCE PROTEIN COMEC/REC2"/>
    <property type="match status" value="1"/>
</dbReference>
<reference evidence="2 3" key="1">
    <citation type="submission" date="2020-08" db="EMBL/GenBank/DDBJ databases">
        <title>Sequencing the genomes of 1000 actinobacteria strains.</title>
        <authorList>
            <person name="Klenk H.-P."/>
        </authorList>
    </citation>
    <scope>NUCLEOTIDE SEQUENCE [LARGE SCALE GENOMIC DNA]</scope>
    <source>
        <strain evidence="2 3">DSM 105784</strain>
    </source>
</reference>
<name>A0A841AP06_9MICO</name>
<sequence>MLVRSAGRVALVDTGPLPEPLGACLDTLGIGRIDLLVLSHFDLDHVGGTEAVIGRVDRAIVGPASDAADDRLLADLAAGGAVVERVSRGDSGVLGELRFTVLWPRARLGTVEPGNDASVALEFAGAGDCASGCLGSLFLGDLGEQSQALMLAAGPVSPVDVVKVSHHGSADQLPRLYERASATVGLIGVGADNDYGHPTDELLDLLAGVGTTVWRTDTDGLILVSPAAADEGVRVWSER</sequence>
<dbReference type="AlphaFoldDB" id="A0A841AP06"/>
<comment type="caution">
    <text evidence="2">The sequence shown here is derived from an EMBL/GenBank/DDBJ whole genome shotgun (WGS) entry which is preliminary data.</text>
</comment>
<dbReference type="InterPro" id="IPR001279">
    <property type="entry name" value="Metallo-B-lactamas"/>
</dbReference>
<dbReference type="SUPFAM" id="SSF56281">
    <property type="entry name" value="Metallo-hydrolase/oxidoreductase"/>
    <property type="match status" value="1"/>
</dbReference>
<evidence type="ECO:0000313" key="3">
    <source>
        <dbReference type="Proteomes" id="UP000536685"/>
    </source>
</evidence>
<dbReference type="InterPro" id="IPR052159">
    <property type="entry name" value="Competence_DNA_uptake"/>
</dbReference>
<organism evidence="2 3">
    <name type="scientific">Conyzicola lurida</name>
    <dbReference type="NCBI Taxonomy" id="1172621"/>
    <lineage>
        <taxon>Bacteria</taxon>
        <taxon>Bacillati</taxon>
        <taxon>Actinomycetota</taxon>
        <taxon>Actinomycetes</taxon>
        <taxon>Micrococcales</taxon>
        <taxon>Microbacteriaceae</taxon>
        <taxon>Conyzicola</taxon>
    </lineage>
</organism>
<keyword evidence="3" id="KW-1185">Reference proteome</keyword>
<dbReference type="GO" id="GO:0016787">
    <property type="term" value="F:hydrolase activity"/>
    <property type="evidence" value="ECO:0007669"/>
    <property type="project" value="UniProtKB-KW"/>
</dbReference>
<dbReference type="EMBL" id="JACHMJ010000001">
    <property type="protein sequence ID" value="MBB5843426.1"/>
    <property type="molecule type" value="Genomic_DNA"/>
</dbReference>